<evidence type="ECO:0000313" key="2">
    <source>
        <dbReference type="EMBL" id="TQV78467.1"/>
    </source>
</evidence>
<dbReference type="PANTHER" id="PTHR43736:SF4">
    <property type="entry name" value="SLR1690 PROTEIN"/>
    <property type="match status" value="1"/>
</dbReference>
<dbReference type="InterPro" id="IPR036388">
    <property type="entry name" value="WH-like_DNA-bd_sf"/>
</dbReference>
<dbReference type="Gene3D" id="3.90.79.10">
    <property type="entry name" value="Nucleoside Triphosphate Pyrophosphohydrolase"/>
    <property type="match status" value="1"/>
</dbReference>
<dbReference type="InterPro" id="IPR015797">
    <property type="entry name" value="NUDIX_hydrolase-like_dom_sf"/>
</dbReference>
<protein>
    <submittedName>
        <fullName evidence="2">NUDIX hydrolase</fullName>
    </submittedName>
</protein>
<sequence>MKPTKQLSDYPQPSVAIDLAILTVAQGGLQVLLMRRNDAEEVGGLWALPGGFVHADKTLDETVLRVMKEKAGLYEAHLEQLGTYGALERDPRGRVISVVYFALTPLQKLVAVSNGRDDLLLARIEVPWRGEEGGPADALSPDGEKLQLAFDHEELLGDVVKRLRGKLDYTPIGFALLERHFTLRDAQEIHEAILGRSLTKPAFRRKLLDRGLIRATGKFETGGAYRPAELYELK</sequence>
<accession>A0A545TMK6</accession>
<evidence type="ECO:0000313" key="3">
    <source>
        <dbReference type="Proteomes" id="UP000315252"/>
    </source>
</evidence>
<dbReference type="GO" id="GO:0016787">
    <property type="term" value="F:hydrolase activity"/>
    <property type="evidence" value="ECO:0007669"/>
    <property type="project" value="UniProtKB-KW"/>
</dbReference>
<evidence type="ECO:0000259" key="1">
    <source>
        <dbReference type="PROSITE" id="PS51462"/>
    </source>
</evidence>
<dbReference type="InterPro" id="IPR054105">
    <property type="entry name" value="WHD_NrtR"/>
</dbReference>
<comment type="caution">
    <text evidence="2">The sequence shown here is derived from an EMBL/GenBank/DDBJ whole genome shotgun (WGS) entry which is preliminary data.</text>
</comment>
<dbReference type="OrthoDB" id="9761969at2"/>
<dbReference type="Pfam" id="PF21906">
    <property type="entry name" value="WHD_NrtR"/>
    <property type="match status" value="1"/>
</dbReference>
<keyword evidence="3" id="KW-1185">Reference proteome</keyword>
<dbReference type="PANTHER" id="PTHR43736">
    <property type="entry name" value="ADP-RIBOSE PYROPHOSPHATASE"/>
    <property type="match status" value="1"/>
</dbReference>
<reference evidence="2 3" key="1">
    <citation type="submission" date="2019-06" db="EMBL/GenBank/DDBJ databases">
        <title>Whole genome sequence for Rhodospirillaceae sp. R148.</title>
        <authorList>
            <person name="Wang G."/>
        </authorList>
    </citation>
    <scope>NUCLEOTIDE SEQUENCE [LARGE SCALE GENOMIC DNA]</scope>
    <source>
        <strain evidence="2 3">R148</strain>
    </source>
</reference>
<dbReference type="AlphaFoldDB" id="A0A545TMK6"/>
<dbReference type="InterPro" id="IPR036390">
    <property type="entry name" value="WH_DNA-bd_sf"/>
</dbReference>
<dbReference type="Proteomes" id="UP000315252">
    <property type="component" value="Unassembled WGS sequence"/>
</dbReference>
<dbReference type="Gene3D" id="1.10.10.10">
    <property type="entry name" value="Winged helix-like DNA-binding domain superfamily/Winged helix DNA-binding domain"/>
    <property type="match status" value="1"/>
</dbReference>
<dbReference type="SUPFAM" id="SSF46785">
    <property type="entry name" value="Winged helix' DNA-binding domain"/>
    <property type="match status" value="1"/>
</dbReference>
<name>A0A545TMK6_9PROT</name>
<gene>
    <name evidence="2" type="ORF">FKG95_18065</name>
</gene>
<proteinExistence type="predicted"/>
<feature type="domain" description="Nudix hydrolase" evidence="1">
    <location>
        <begin position="10"/>
        <end position="151"/>
    </location>
</feature>
<dbReference type="Pfam" id="PF00293">
    <property type="entry name" value="NUDIX"/>
    <property type="match status" value="1"/>
</dbReference>
<dbReference type="SUPFAM" id="SSF55811">
    <property type="entry name" value="Nudix"/>
    <property type="match status" value="1"/>
</dbReference>
<dbReference type="EMBL" id="VHSH01000006">
    <property type="protein sequence ID" value="TQV78467.1"/>
    <property type="molecule type" value="Genomic_DNA"/>
</dbReference>
<organism evidence="2 3">
    <name type="scientific">Denitrobaculum tricleocarpae</name>
    <dbReference type="NCBI Taxonomy" id="2591009"/>
    <lineage>
        <taxon>Bacteria</taxon>
        <taxon>Pseudomonadati</taxon>
        <taxon>Pseudomonadota</taxon>
        <taxon>Alphaproteobacteria</taxon>
        <taxon>Rhodospirillales</taxon>
        <taxon>Rhodospirillaceae</taxon>
        <taxon>Denitrobaculum</taxon>
    </lineage>
</organism>
<keyword evidence="2" id="KW-0378">Hydrolase</keyword>
<dbReference type="RefSeq" id="WP_142897800.1">
    <property type="nucleotide sequence ID" value="NZ_ML660057.1"/>
</dbReference>
<dbReference type="PROSITE" id="PS51462">
    <property type="entry name" value="NUDIX"/>
    <property type="match status" value="1"/>
</dbReference>
<dbReference type="CDD" id="cd18873">
    <property type="entry name" value="NUDIX_NadM_like"/>
    <property type="match status" value="1"/>
</dbReference>
<dbReference type="InterPro" id="IPR000086">
    <property type="entry name" value="NUDIX_hydrolase_dom"/>
</dbReference>